<keyword evidence="2" id="KW-0472">Membrane</keyword>
<evidence type="ECO:0000313" key="3">
    <source>
        <dbReference type="EMBL" id="KZT34265.1"/>
    </source>
</evidence>
<feature type="transmembrane region" description="Helical" evidence="2">
    <location>
        <begin position="372"/>
        <end position="390"/>
    </location>
</feature>
<evidence type="ECO:0000313" key="4">
    <source>
        <dbReference type="Proteomes" id="UP000076798"/>
    </source>
</evidence>
<evidence type="ECO:0000256" key="1">
    <source>
        <dbReference type="SAM" id="MobiDB-lite"/>
    </source>
</evidence>
<name>A0A165ZFQ3_9AGAM</name>
<reference evidence="3 4" key="1">
    <citation type="journal article" date="2016" name="Mol. Biol. Evol.">
        <title>Comparative Genomics of Early-Diverging Mushroom-Forming Fungi Provides Insights into the Origins of Lignocellulose Decay Capabilities.</title>
        <authorList>
            <person name="Nagy L.G."/>
            <person name="Riley R."/>
            <person name="Tritt A."/>
            <person name="Adam C."/>
            <person name="Daum C."/>
            <person name="Floudas D."/>
            <person name="Sun H."/>
            <person name="Yadav J.S."/>
            <person name="Pangilinan J."/>
            <person name="Larsson K.H."/>
            <person name="Matsuura K."/>
            <person name="Barry K."/>
            <person name="Labutti K."/>
            <person name="Kuo R."/>
            <person name="Ohm R.A."/>
            <person name="Bhattacharya S.S."/>
            <person name="Shirouzu T."/>
            <person name="Yoshinaga Y."/>
            <person name="Martin F.M."/>
            <person name="Grigoriev I.V."/>
            <person name="Hibbett D.S."/>
        </authorList>
    </citation>
    <scope>NUCLEOTIDE SEQUENCE [LARGE SCALE GENOMIC DNA]</scope>
    <source>
        <strain evidence="3 4">HHB10207 ss-3</strain>
    </source>
</reference>
<proteinExistence type="predicted"/>
<organism evidence="3 4">
    <name type="scientific">Sistotremastrum suecicum HHB10207 ss-3</name>
    <dbReference type="NCBI Taxonomy" id="1314776"/>
    <lineage>
        <taxon>Eukaryota</taxon>
        <taxon>Fungi</taxon>
        <taxon>Dikarya</taxon>
        <taxon>Basidiomycota</taxon>
        <taxon>Agaricomycotina</taxon>
        <taxon>Agaricomycetes</taxon>
        <taxon>Sistotremastrales</taxon>
        <taxon>Sistotremastraceae</taxon>
        <taxon>Sistotremastrum</taxon>
    </lineage>
</organism>
<feature type="transmembrane region" description="Helical" evidence="2">
    <location>
        <begin position="402"/>
        <end position="429"/>
    </location>
</feature>
<feature type="transmembrane region" description="Helical" evidence="2">
    <location>
        <begin position="461"/>
        <end position="485"/>
    </location>
</feature>
<dbReference type="OrthoDB" id="2674421at2759"/>
<dbReference type="Proteomes" id="UP000076798">
    <property type="component" value="Unassembled WGS sequence"/>
</dbReference>
<protein>
    <recommendedName>
        <fullName evidence="5">WW domain-containing protein</fullName>
    </recommendedName>
</protein>
<feature type="region of interest" description="Disordered" evidence="1">
    <location>
        <begin position="1"/>
        <end position="60"/>
    </location>
</feature>
<feature type="transmembrane region" description="Helical" evidence="2">
    <location>
        <begin position="497"/>
        <end position="517"/>
    </location>
</feature>
<evidence type="ECO:0008006" key="5">
    <source>
        <dbReference type="Google" id="ProtNLM"/>
    </source>
</evidence>
<evidence type="ECO:0000256" key="2">
    <source>
        <dbReference type="SAM" id="Phobius"/>
    </source>
</evidence>
<keyword evidence="4" id="KW-1185">Reference proteome</keyword>
<keyword evidence="2" id="KW-1133">Transmembrane helix</keyword>
<keyword evidence="2" id="KW-0812">Transmembrane</keyword>
<gene>
    <name evidence="3" type="ORF">SISSUDRAFT_1065465</name>
</gene>
<sequence length="586" mass="66400">MQRAVDVDTQGLPPAPYPEAPATPSSLAASPTTTENLFETEASNDEQQAQNPPPYAPSNLRCITPAATTRYDKKALPWEHLPRHHEIPDGLHAYKDPGLPPAPEGWLELHHPEGQSYWHHPEGRVVTEANMRIPMICRMIIGWMNQIRSLLNINGIILQPSTELMLQPDEDNETCGYYLVDHARATIFWIESTTTIAQDLPPVTSITHLKLLLRQHYYTHLEYFSMHITLPASVQDELVAILTHACVDAMTSDLSTVPYSPAQCRQFLKLLNGIPESDSVEGYRNCVIGRLYSEIYANYFVNLRGEPNARLSRTQRLLPDPEIKTPRWIEFVNYSMWKSPAKHHQTLRELWVDKVSYSHHWDHYMKHLAYEWKYSASWSAVVTLCAILLQQLSPSSNDASTIIIWIISICNSAAILFGISSLVCGVILAHIHRSHTEVPAASETVEYLERAWHEEFGLQPLAILFSLPWSLLIWSLVCLGIRIVTSAFASSATIVECVSLVLSGALITLIYSILVLLKKAPNPIIKCHRIWRHLTEIIRRTRRQVLTFFRGGGDANDEAGGGWGCFQFSLPRWNRDRPRVSDYSPI</sequence>
<accession>A0A165ZFQ3</accession>
<dbReference type="EMBL" id="KV428191">
    <property type="protein sequence ID" value="KZT34265.1"/>
    <property type="molecule type" value="Genomic_DNA"/>
</dbReference>
<feature type="compositionally biased region" description="Low complexity" evidence="1">
    <location>
        <begin position="22"/>
        <end position="35"/>
    </location>
</feature>
<dbReference type="AlphaFoldDB" id="A0A165ZFQ3"/>